<dbReference type="Gene3D" id="1.10.3450.10">
    <property type="entry name" value="TTHA0068-like"/>
    <property type="match status" value="1"/>
</dbReference>
<reference evidence="1 2" key="1">
    <citation type="submission" date="2017-09" db="EMBL/GenBank/DDBJ databases">
        <title>Large-scale bioinformatics analysis of Bacillus genomes uncovers conserved roles of natural products in bacterial physiology.</title>
        <authorList>
            <consortium name="Agbiome Team Llc"/>
            <person name="Bleich R.M."/>
            <person name="Grubbs K.J."/>
            <person name="Santa Maria K.C."/>
            <person name="Allen S.E."/>
            <person name="Farag S."/>
            <person name="Shank E.A."/>
            <person name="Bowers A."/>
        </authorList>
    </citation>
    <scope>NUCLEOTIDE SEQUENCE [LARGE SCALE GENOMIC DNA]</scope>
    <source>
        <strain evidence="1 2">AFS092012</strain>
    </source>
</reference>
<dbReference type="SUPFAM" id="SSF140663">
    <property type="entry name" value="TTHA0068-like"/>
    <property type="match status" value="1"/>
</dbReference>
<dbReference type="PANTHER" id="PTHR34796:SF1">
    <property type="entry name" value="EXPRESSED PROTEIN"/>
    <property type="match status" value="1"/>
</dbReference>
<proteinExistence type="predicted"/>
<dbReference type="AlphaFoldDB" id="A0AA91VC31"/>
<evidence type="ECO:0000313" key="1">
    <source>
        <dbReference type="EMBL" id="PED82244.1"/>
    </source>
</evidence>
<dbReference type="Pfam" id="PF03745">
    <property type="entry name" value="DUF309"/>
    <property type="match status" value="1"/>
</dbReference>
<gene>
    <name evidence="1" type="ORF">CON65_12955</name>
</gene>
<organism evidence="1 2">
    <name type="scientific">Bacillus pseudomycoides</name>
    <dbReference type="NCBI Taxonomy" id="64104"/>
    <lineage>
        <taxon>Bacteria</taxon>
        <taxon>Bacillati</taxon>
        <taxon>Bacillota</taxon>
        <taxon>Bacilli</taxon>
        <taxon>Bacillales</taxon>
        <taxon>Bacillaceae</taxon>
        <taxon>Bacillus</taxon>
        <taxon>Bacillus cereus group</taxon>
    </lineage>
</organism>
<evidence type="ECO:0000313" key="2">
    <source>
        <dbReference type="Proteomes" id="UP000221020"/>
    </source>
</evidence>
<comment type="caution">
    <text evidence="1">The sequence shown here is derived from an EMBL/GenBank/DDBJ whole genome shotgun (WGS) entry which is preliminary data.</text>
</comment>
<dbReference type="RefSeq" id="WP_097896705.1">
    <property type="nucleotide sequence ID" value="NZ_NVOR01000040.1"/>
</dbReference>
<evidence type="ECO:0008006" key="3">
    <source>
        <dbReference type="Google" id="ProtNLM"/>
    </source>
</evidence>
<name>A0AA91VC31_9BACI</name>
<dbReference type="InterPro" id="IPR005500">
    <property type="entry name" value="DUF309"/>
</dbReference>
<dbReference type="InterPro" id="IPR023203">
    <property type="entry name" value="TTHA0068_sf"/>
</dbReference>
<dbReference type="PANTHER" id="PTHR34796">
    <property type="entry name" value="EXPRESSED PROTEIN"/>
    <property type="match status" value="1"/>
</dbReference>
<dbReference type="EMBL" id="NVOR01000040">
    <property type="protein sequence ID" value="PED82244.1"/>
    <property type="molecule type" value="Genomic_DNA"/>
</dbReference>
<dbReference type="Proteomes" id="UP000221020">
    <property type="component" value="Unassembled WGS sequence"/>
</dbReference>
<sequence>MYPKAYIQFLIHFHGDYDYFECHEVLEEHWKLKPRGDRDNYWVGFIQIAVSLYHQRRSNWNGAAKMMKSAISILEKERDHINSLGLNDRQLLSLLQKQLQSILAKATFTPIFLPFSDAALENKCVQLCSENGLPWKNIHSLPSEYIIHKHTLRNRDAIIFERNEQLTKRKQR</sequence>
<accession>A0AA91VC31</accession>
<protein>
    <recommendedName>
        <fullName evidence="3">DUF309 domain-containing protein</fullName>
    </recommendedName>
</protein>